<keyword evidence="3" id="KW-1185">Reference proteome</keyword>
<dbReference type="EnsemblPlants" id="AET01675">
    <property type="protein sequence ID" value="AET01675"/>
    <property type="gene ID" value="MTR_8g018710"/>
</dbReference>
<name>G7LIZ4_MEDTR</name>
<reference evidence="2" key="3">
    <citation type="submission" date="2015-04" db="UniProtKB">
        <authorList>
            <consortium name="EnsemblPlants"/>
        </authorList>
    </citation>
    <scope>IDENTIFICATION</scope>
    <source>
        <strain evidence="2">cv. Jemalong A17</strain>
    </source>
</reference>
<dbReference type="Proteomes" id="UP000002051">
    <property type="component" value="Chromosome 8"/>
</dbReference>
<evidence type="ECO:0000313" key="1">
    <source>
        <dbReference type="EMBL" id="AET01675.1"/>
    </source>
</evidence>
<accession>G7LIZ4</accession>
<dbReference type="PaxDb" id="3880-AET01675"/>
<proteinExistence type="predicted"/>
<evidence type="ECO:0000313" key="2">
    <source>
        <dbReference type="EnsemblPlants" id="AET01675"/>
    </source>
</evidence>
<dbReference type="HOGENOM" id="CLU_2907520_0_0_1"/>
<gene>
    <name evidence="1" type="ordered locus">MTR_8g018710</name>
</gene>
<sequence>MVLHDSFGSGSDGYVCSQLRWLWIGHKGGDGSDMSSPMSCYGFEESLIVLVCGTSWWFSWWG</sequence>
<organism evidence="1 3">
    <name type="scientific">Medicago truncatula</name>
    <name type="common">Barrel medic</name>
    <name type="synonym">Medicago tribuloides</name>
    <dbReference type="NCBI Taxonomy" id="3880"/>
    <lineage>
        <taxon>Eukaryota</taxon>
        <taxon>Viridiplantae</taxon>
        <taxon>Streptophyta</taxon>
        <taxon>Embryophyta</taxon>
        <taxon>Tracheophyta</taxon>
        <taxon>Spermatophyta</taxon>
        <taxon>Magnoliopsida</taxon>
        <taxon>eudicotyledons</taxon>
        <taxon>Gunneridae</taxon>
        <taxon>Pentapetalae</taxon>
        <taxon>rosids</taxon>
        <taxon>fabids</taxon>
        <taxon>Fabales</taxon>
        <taxon>Fabaceae</taxon>
        <taxon>Papilionoideae</taxon>
        <taxon>50 kb inversion clade</taxon>
        <taxon>NPAAA clade</taxon>
        <taxon>Hologalegina</taxon>
        <taxon>IRL clade</taxon>
        <taxon>Trifolieae</taxon>
        <taxon>Medicago</taxon>
    </lineage>
</organism>
<evidence type="ECO:0000313" key="3">
    <source>
        <dbReference type="Proteomes" id="UP000002051"/>
    </source>
</evidence>
<protein>
    <submittedName>
        <fullName evidence="1 2">Uncharacterized protein</fullName>
    </submittedName>
</protein>
<reference evidence="1 3" key="1">
    <citation type="journal article" date="2011" name="Nature">
        <title>The Medicago genome provides insight into the evolution of rhizobial symbioses.</title>
        <authorList>
            <person name="Young N.D."/>
            <person name="Debelle F."/>
            <person name="Oldroyd G.E."/>
            <person name="Geurts R."/>
            <person name="Cannon S.B."/>
            <person name="Udvardi M.K."/>
            <person name="Benedito V.A."/>
            <person name="Mayer K.F."/>
            <person name="Gouzy J."/>
            <person name="Schoof H."/>
            <person name="Van de Peer Y."/>
            <person name="Proost S."/>
            <person name="Cook D.R."/>
            <person name="Meyers B.C."/>
            <person name="Spannagl M."/>
            <person name="Cheung F."/>
            <person name="De Mita S."/>
            <person name="Krishnakumar V."/>
            <person name="Gundlach H."/>
            <person name="Zhou S."/>
            <person name="Mudge J."/>
            <person name="Bharti A.K."/>
            <person name="Murray J.D."/>
            <person name="Naoumkina M.A."/>
            <person name="Rosen B."/>
            <person name="Silverstein K.A."/>
            <person name="Tang H."/>
            <person name="Rombauts S."/>
            <person name="Zhao P.X."/>
            <person name="Zhou P."/>
            <person name="Barbe V."/>
            <person name="Bardou P."/>
            <person name="Bechner M."/>
            <person name="Bellec A."/>
            <person name="Berger A."/>
            <person name="Berges H."/>
            <person name="Bidwell S."/>
            <person name="Bisseling T."/>
            <person name="Choisne N."/>
            <person name="Couloux A."/>
            <person name="Denny R."/>
            <person name="Deshpande S."/>
            <person name="Dai X."/>
            <person name="Doyle J.J."/>
            <person name="Dudez A.M."/>
            <person name="Farmer A.D."/>
            <person name="Fouteau S."/>
            <person name="Franken C."/>
            <person name="Gibelin C."/>
            <person name="Gish J."/>
            <person name="Goldstein S."/>
            <person name="Gonzalez A.J."/>
            <person name="Green P.J."/>
            <person name="Hallab A."/>
            <person name="Hartog M."/>
            <person name="Hua A."/>
            <person name="Humphray S.J."/>
            <person name="Jeong D.H."/>
            <person name="Jing Y."/>
            <person name="Jocker A."/>
            <person name="Kenton S.M."/>
            <person name="Kim D.J."/>
            <person name="Klee K."/>
            <person name="Lai H."/>
            <person name="Lang C."/>
            <person name="Lin S."/>
            <person name="Macmil S.L."/>
            <person name="Magdelenat G."/>
            <person name="Matthews L."/>
            <person name="McCorrison J."/>
            <person name="Monaghan E.L."/>
            <person name="Mun J.H."/>
            <person name="Najar F.Z."/>
            <person name="Nicholson C."/>
            <person name="Noirot C."/>
            <person name="O'Bleness M."/>
            <person name="Paule C.R."/>
            <person name="Poulain J."/>
            <person name="Prion F."/>
            <person name="Qin B."/>
            <person name="Qu C."/>
            <person name="Retzel E.F."/>
            <person name="Riddle C."/>
            <person name="Sallet E."/>
            <person name="Samain S."/>
            <person name="Samson N."/>
            <person name="Sanders I."/>
            <person name="Saurat O."/>
            <person name="Scarpelli C."/>
            <person name="Schiex T."/>
            <person name="Segurens B."/>
            <person name="Severin A.J."/>
            <person name="Sherrier D.J."/>
            <person name="Shi R."/>
            <person name="Sims S."/>
            <person name="Singer S.R."/>
            <person name="Sinharoy S."/>
            <person name="Sterck L."/>
            <person name="Viollet A."/>
            <person name="Wang B.B."/>
            <person name="Wang K."/>
            <person name="Wang M."/>
            <person name="Wang X."/>
            <person name="Warfsmann J."/>
            <person name="Weissenbach J."/>
            <person name="White D.D."/>
            <person name="White J.D."/>
            <person name="Wiley G.B."/>
            <person name="Wincker P."/>
            <person name="Xing Y."/>
            <person name="Yang L."/>
            <person name="Yao Z."/>
            <person name="Ying F."/>
            <person name="Zhai J."/>
            <person name="Zhou L."/>
            <person name="Zuber A."/>
            <person name="Denarie J."/>
            <person name="Dixon R.A."/>
            <person name="May G.D."/>
            <person name="Schwartz D.C."/>
            <person name="Rogers J."/>
            <person name="Quetier F."/>
            <person name="Town C.D."/>
            <person name="Roe B.A."/>
        </authorList>
    </citation>
    <scope>NUCLEOTIDE SEQUENCE [LARGE SCALE GENOMIC DNA]</scope>
    <source>
        <strain evidence="1">A17</strain>
        <strain evidence="2 3">cv. Jemalong A17</strain>
    </source>
</reference>
<reference evidence="1 3" key="2">
    <citation type="journal article" date="2014" name="BMC Genomics">
        <title>An improved genome release (version Mt4.0) for the model legume Medicago truncatula.</title>
        <authorList>
            <person name="Tang H."/>
            <person name="Krishnakumar V."/>
            <person name="Bidwell S."/>
            <person name="Rosen B."/>
            <person name="Chan A."/>
            <person name="Zhou S."/>
            <person name="Gentzbittel L."/>
            <person name="Childs K.L."/>
            <person name="Yandell M."/>
            <person name="Gundlach H."/>
            <person name="Mayer K.F."/>
            <person name="Schwartz D.C."/>
            <person name="Town C.D."/>
        </authorList>
    </citation>
    <scope>GENOME REANNOTATION</scope>
    <source>
        <strain evidence="2 3">cv. Jemalong A17</strain>
    </source>
</reference>
<dbReference type="AlphaFoldDB" id="G7LIZ4"/>
<dbReference type="EMBL" id="CM001224">
    <property type="protein sequence ID" value="AET01675.1"/>
    <property type="molecule type" value="Genomic_DNA"/>
</dbReference>